<dbReference type="RefSeq" id="WP_377505020.1">
    <property type="nucleotide sequence ID" value="NZ_JBHULU010000010.1"/>
</dbReference>
<dbReference type="EMBL" id="JBHULU010000010">
    <property type="protein sequence ID" value="MFD2513784.1"/>
    <property type="molecule type" value="Genomic_DNA"/>
</dbReference>
<dbReference type="SUPFAM" id="SSF56214">
    <property type="entry name" value="4'-phosphopantetheinyl transferase"/>
    <property type="match status" value="2"/>
</dbReference>
<dbReference type="InterPro" id="IPR008278">
    <property type="entry name" value="4-PPantetheinyl_Trfase_dom"/>
</dbReference>
<comment type="pathway">
    <text evidence="2">Siderophore biosynthesis; enterobactin biosynthesis.</text>
</comment>
<accession>A0ABW5ILV0</accession>
<dbReference type="Pfam" id="PF17837">
    <property type="entry name" value="4PPT_N"/>
    <property type="match status" value="1"/>
</dbReference>
<keyword evidence="7" id="KW-0259">Enterobactin biosynthesis</keyword>
<evidence type="ECO:0000256" key="4">
    <source>
        <dbReference type="ARBA" id="ARBA00011503"/>
    </source>
</evidence>
<comment type="function">
    <text evidence="1">Involved in the biosynthesis of the siderophore enterobactin (enterochelin), which is a macrocyclic trimeric lactone of N-(2,3-dihydroxybenzoyl)-serine. The serine trilactone serves as a scaffolding for the three catechol functionalities that provide hexadentate coordination for the tightly ligated iron(2+) atoms. Plays an essential role in the assembly of the enterobactin by catalyzing the transfer of the 4'-phosphopantetheine (Ppant) moiety from coenzyme A to the apo-domains of both EntB (ArCP domain) and EntF (PCP domain) to yield their holo-forms which make them competent for the activation of 2,3-dihydroxybenzoate (DHB) and L-serine, respectively.</text>
</comment>
<comment type="caution">
    <text evidence="14">The sequence shown here is derived from an EMBL/GenBank/DDBJ whole genome shotgun (WGS) entry which is preliminary data.</text>
</comment>
<reference evidence="15" key="1">
    <citation type="journal article" date="2019" name="Int. J. Syst. Evol. Microbiol.">
        <title>The Global Catalogue of Microorganisms (GCM) 10K type strain sequencing project: providing services to taxonomists for standard genome sequencing and annotation.</title>
        <authorList>
            <consortium name="The Broad Institute Genomics Platform"/>
            <consortium name="The Broad Institute Genome Sequencing Center for Infectious Disease"/>
            <person name="Wu L."/>
            <person name="Ma J."/>
        </authorList>
    </citation>
    <scope>NUCLEOTIDE SEQUENCE [LARGE SCALE GENOMIC DNA]</scope>
    <source>
        <strain evidence="15">KCTC 42498</strain>
    </source>
</reference>
<proteinExistence type="inferred from homology"/>
<dbReference type="InterPro" id="IPR003542">
    <property type="entry name" value="Enbac_synth_compD-like"/>
</dbReference>
<evidence type="ECO:0000259" key="12">
    <source>
        <dbReference type="Pfam" id="PF01648"/>
    </source>
</evidence>
<evidence type="ECO:0000256" key="9">
    <source>
        <dbReference type="ARBA" id="ARBA00031996"/>
    </source>
</evidence>
<comment type="catalytic activity">
    <reaction evidence="11">
        <text>apo-[peptidyl-carrier protein] + CoA = holo-[peptidyl-carrier protein] + adenosine 3',5'-bisphosphate + H(+)</text>
        <dbReference type="Rhea" id="RHEA:46228"/>
        <dbReference type="Rhea" id="RHEA-COMP:11479"/>
        <dbReference type="Rhea" id="RHEA-COMP:11480"/>
        <dbReference type="ChEBI" id="CHEBI:15378"/>
        <dbReference type="ChEBI" id="CHEBI:29999"/>
        <dbReference type="ChEBI" id="CHEBI:57287"/>
        <dbReference type="ChEBI" id="CHEBI:58343"/>
        <dbReference type="ChEBI" id="CHEBI:64479"/>
    </reaction>
</comment>
<dbReference type="PANTHER" id="PTHR38096:SF1">
    <property type="entry name" value="ENTEROBACTIN SYNTHASE COMPONENT D"/>
    <property type="match status" value="1"/>
</dbReference>
<dbReference type="Proteomes" id="UP001597544">
    <property type="component" value="Unassembled WGS sequence"/>
</dbReference>
<name>A0ABW5ILV0_9BACT</name>
<evidence type="ECO:0000256" key="11">
    <source>
        <dbReference type="ARBA" id="ARBA00049191"/>
    </source>
</evidence>
<keyword evidence="6 14" id="KW-0808">Transferase</keyword>
<evidence type="ECO:0000256" key="8">
    <source>
        <dbReference type="ARBA" id="ARBA00029894"/>
    </source>
</evidence>
<evidence type="ECO:0000256" key="7">
    <source>
        <dbReference type="ARBA" id="ARBA00023191"/>
    </source>
</evidence>
<evidence type="ECO:0000313" key="14">
    <source>
        <dbReference type="EMBL" id="MFD2513784.1"/>
    </source>
</evidence>
<comment type="catalytic activity">
    <reaction evidence="10">
        <text>apo-[aryl-carrier protein] + CoA = holo-[aryl-carrier protein] + adenosine 3',5'-bisphosphate + H(+)</text>
        <dbReference type="Rhea" id="RHEA:48404"/>
        <dbReference type="Rhea" id="RHEA-COMP:15903"/>
        <dbReference type="Rhea" id="RHEA-COMP:17557"/>
        <dbReference type="ChEBI" id="CHEBI:15378"/>
        <dbReference type="ChEBI" id="CHEBI:29999"/>
        <dbReference type="ChEBI" id="CHEBI:57287"/>
        <dbReference type="ChEBI" id="CHEBI:58343"/>
        <dbReference type="ChEBI" id="CHEBI:64479"/>
    </reaction>
</comment>
<feature type="domain" description="4'-phosphopantetheinyl transferase N-terminal" evidence="13">
    <location>
        <begin position="39"/>
        <end position="103"/>
    </location>
</feature>
<evidence type="ECO:0000256" key="2">
    <source>
        <dbReference type="ARBA" id="ARBA00004993"/>
    </source>
</evidence>
<feature type="domain" description="4'-phosphopantetheinyl transferase" evidence="12">
    <location>
        <begin position="108"/>
        <end position="206"/>
    </location>
</feature>
<dbReference type="Gene3D" id="3.90.470.20">
    <property type="entry name" value="4'-phosphopantetheinyl transferase domain"/>
    <property type="match status" value="1"/>
</dbReference>
<sequence length="209" mass="24483">MPLLHSVQLDPFSSLGIWQIDEPTEALQQLLPSYINVEKLKHLHPKREREWIASRVLVYELLKNFTAEQLILQRNEHGKPYFPDASLHISITHSPQLAAVIISEKYEVGIDIELITQKALRVADKFLSEAEKRYTAENEQETCLFWSAKETLYKLYSRKQLIFKENLAIRPTPEHNVLQGQIKTGFFDKLYQIHHDQIQNHVLTYCISY</sequence>
<evidence type="ECO:0000256" key="10">
    <source>
        <dbReference type="ARBA" id="ARBA00049176"/>
    </source>
</evidence>
<organism evidence="14 15">
    <name type="scientific">Pontibacter locisalis</name>
    <dbReference type="NCBI Taxonomy" id="1719035"/>
    <lineage>
        <taxon>Bacteria</taxon>
        <taxon>Pseudomonadati</taxon>
        <taxon>Bacteroidota</taxon>
        <taxon>Cytophagia</taxon>
        <taxon>Cytophagales</taxon>
        <taxon>Hymenobacteraceae</taxon>
        <taxon>Pontibacter</taxon>
    </lineage>
</organism>
<dbReference type="InterPro" id="IPR037143">
    <property type="entry name" value="4-PPantetheinyl_Trfase_dom_sf"/>
</dbReference>
<evidence type="ECO:0000313" key="15">
    <source>
        <dbReference type="Proteomes" id="UP001597544"/>
    </source>
</evidence>
<dbReference type="PANTHER" id="PTHR38096">
    <property type="entry name" value="ENTEROBACTIN SYNTHASE COMPONENT D"/>
    <property type="match status" value="1"/>
</dbReference>
<evidence type="ECO:0000256" key="1">
    <source>
        <dbReference type="ARBA" id="ARBA00003937"/>
    </source>
</evidence>
<keyword evidence="15" id="KW-1185">Reference proteome</keyword>
<comment type="similarity">
    <text evidence="3">Belongs to the P-Pant transferase superfamily. EntD family.</text>
</comment>
<dbReference type="InterPro" id="IPR041354">
    <property type="entry name" value="4PPT_N"/>
</dbReference>
<dbReference type="GO" id="GO:0016740">
    <property type="term" value="F:transferase activity"/>
    <property type="evidence" value="ECO:0007669"/>
    <property type="project" value="UniProtKB-KW"/>
</dbReference>
<evidence type="ECO:0000256" key="5">
    <source>
        <dbReference type="ARBA" id="ARBA00019087"/>
    </source>
</evidence>
<evidence type="ECO:0000256" key="6">
    <source>
        <dbReference type="ARBA" id="ARBA00022679"/>
    </source>
</evidence>
<evidence type="ECO:0000256" key="3">
    <source>
        <dbReference type="ARBA" id="ARBA00008342"/>
    </source>
</evidence>
<gene>
    <name evidence="14" type="ORF">ACFSRY_07885</name>
</gene>
<comment type="subunit">
    <text evidence="4">EntB, EntD, EntE, and EntF form a multienzyme complex called enterobactin synthase.</text>
</comment>
<dbReference type="Pfam" id="PF01648">
    <property type="entry name" value="ACPS"/>
    <property type="match status" value="1"/>
</dbReference>
<protein>
    <recommendedName>
        <fullName evidence="5">Enterobactin synthase component D</fullName>
    </recommendedName>
    <alternativeName>
        <fullName evidence="8">4'-phosphopantetheinyl transferase EntD</fullName>
    </alternativeName>
    <alternativeName>
        <fullName evidence="9">Enterochelin synthase D</fullName>
    </alternativeName>
</protein>
<evidence type="ECO:0000259" key="13">
    <source>
        <dbReference type="Pfam" id="PF17837"/>
    </source>
</evidence>